<feature type="transmembrane region" description="Helical" evidence="9">
    <location>
        <begin position="1061"/>
        <end position="1080"/>
    </location>
</feature>
<feature type="transmembrane region" description="Helical" evidence="9">
    <location>
        <begin position="944"/>
        <end position="972"/>
    </location>
</feature>
<evidence type="ECO:0000259" key="10">
    <source>
        <dbReference type="PROSITE" id="PS50893"/>
    </source>
</evidence>
<dbReference type="GO" id="GO:0016887">
    <property type="term" value="F:ATP hydrolysis activity"/>
    <property type="evidence" value="ECO:0007669"/>
    <property type="project" value="InterPro"/>
</dbReference>
<evidence type="ECO:0000256" key="4">
    <source>
        <dbReference type="ARBA" id="ARBA00022741"/>
    </source>
</evidence>
<protein>
    <submittedName>
        <fullName evidence="12">P-loop containing nucleoside triphosphate hydrolase protein</fullName>
    </submittedName>
</protein>
<dbReference type="SUPFAM" id="SSF52540">
    <property type="entry name" value="P-loop containing nucleoside triphosphate hydrolases"/>
    <property type="match status" value="2"/>
</dbReference>
<evidence type="ECO:0000256" key="8">
    <source>
        <dbReference type="SAM" id="MobiDB-lite"/>
    </source>
</evidence>
<sequence length="1518" mass="168092">MLLRSIGLSLALYKMSNWISLAETGSRNSVNFEFPASLQHWKNRLPAQVFNWPRIPLSVAASLGSSRTATVAAPTPRGEAKAPPPHDIPVPAGVSVSQDEPIALSKELGGLSSRSISSSSDDEVVTDGSFQKETVGGEGVSLKQSWWRKKRQFNPLRWGPVPPVPAQMSVSKETDAGFLSRLTFAWVGPLMRVGYSRPLESADIPLVAPNRSSAVITDKLQASFNRRKSQGDQYPLLWSLNEVFFREFWLGGLCRILADCLLITAPFVLKYLIRFSVEAYTASKRGTPGPPIGRGIGLAFGLTLMQMFGSLFSNQFMYHGMIVGGQARAGLIGLIFSKSLRISGRARAGGTSSRNNTSDAEATTEQKKRDKKDKKGKKGEGAGWSNGRVVNLMGTDSYRVDQAASWFHLLWTSAFQIILTLILLLVNISYSALAGFALLILGVPVLSWVVKVLAARRRAMNQVTDKRVSLTQEIFLGVRFVKFFGWEKSFLQRLESLRNKEIGAIRFLLGVRVGINAVGMSLPVFASMLAFITYSLTDNRLDPASIFSSLALFNALRLPLNLLPVVIAQTIDAWVSIQRMQEYLLAEEIKDEIVIEDNPNYAIEVSNADFTWERVQAEERHDLDKTKGELKEEKRQRKQEKRDEAARERDGEPEAGDTSTTATAEKPFSLKDINLHVGHQELIAIVGSVGSGKSSLLAALAGDMRKTSGNIKRGPRVAYCPQYAWIQNAPVRENIIFGREFEEEWYADVVDACALQQDLDMLPHGDQTEIGERGITISGGQKQRLNIARAIYFDADIVLMDDPLSAVDAHVGRHLFDKAICGLLKDKCRVLATHQLHVINKVDRVVWMEAGRIEAVGTFNELMETNAEFARMMGEIATESKEAEKKPLTDDEIEEAAAEKPKGNNFGEKGNGLQAKALMQAEERAVESVSWNVYKAYIKASGSYLVAPGVLFLLVLAQSCNIITTLWLSWWISDRFGLSRGTYIGIFAALGVAQSLLMFAFSFALTIAGTRSSKVLMHEAMQSTLRAPMSFFDTTPIGRIVNRFSKDVDVMDNNLTDAMRMYFFTLGIISSVFILIIVYFHYFAIALVPLAIGFIFAASYYRASAREVKRHESVLRSVVFAKFGEALTGTACIRAYGLQDRFIVEVQKAIDGMDSAYFITFANQRWLSLRLDVIGNLLVFTTAILVVTSRFSVNPSIAGVVLSYILQIVMMLQWMIRQLAEVENAMNATERIHFYGNSLPSEAELHKGAIRPSWPEHGEITMRNVEMRYRDGLPLVLKGLSMHVNGGERIGIVGRTGAGKSSIMSGLFRIVELSAGSIEIDGVDISKIGLHDLRSKLAIIPQDPTLFRGTVRSNLDPFEKHTDEELWGALRQANLIEDAPADGAVASGRITLDGVVEEEGMNFSLGQRQLMALARALVRGNRIIVCDEATSSVDIETDRKIQRAIAKGFKGRTLLCIAHRLRTIIKYDRVCVMDAGKIAEMDTPLVLFDNGGIFRSMCDRSKIKREDFFTTGGDSEEE</sequence>
<dbReference type="Gene3D" id="1.20.1560.10">
    <property type="entry name" value="ABC transporter type 1, transmembrane domain"/>
    <property type="match status" value="2"/>
</dbReference>
<evidence type="ECO:0000256" key="3">
    <source>
        <dbReference type="ARBA" id="ARBA00022692"/>
    </source>
</evidence>
<feature type="transmembrane region" description="Helical" evidence="9">
    <location>
        <begin position="318"/>
        <end position="337"/>
    </location>
</feature>
<dbReference type="InterPro" id="IPR050173">
    <property type="entry name" value="ABC_transporter_C-like"/>
</dbReference>
<feature type="region of interest" description="Disordered" evidence="8">
    <location>
        <begin position="346"/>
        <end position="382"/>
    </location>
</feature>
<feature type="domain" description="ABC transporter" evidence="10">
    <location>
        <begin position="1262"/>
        <end position="1500"/>
    </location>
</feature>
<keyword evidence="12" id="KW-0378">Hydrolase</keyword>
<evidence type="ECO:0000313" key="12">
    <source>
        <dbReference type="EMBL" id="PUU80713.1"/>
    </source>
</evidence>
<evidence type="ECO:0000256" key="6">
    <source>
        <dbReference type="ARBA" id="ARBA00022989"/>
    </source>
</evidence>
<dbReference type="Pfam" id="PF00664">
    <property type="entry name" value="ABC_membrane"/>
    <property type="match status" value="2"/>
</dbReference>
<dbReference type="FunFam" id="3.40.50.300:FF:000997">
    <property type="entry name" value="Multidrug resistance-associated protein 1"/>
    <property type="match status" value="1"/>
</dbReference>
<keyword evidence="7 9" id="KW-0472">Membrane</keyword>
<evidence type="ECO:0000256" key="5">
    <source>
        <dbReference type="ARBA" id="ARBA00022840"/>
    </source>
</evidence>
<keyword evidence="13" id="KW-1185">Reference proteome</keyword>
<feature type="domain" description="ABC transmembrane type-1" evidence="11">
    <location>
        <begin position="249"/>
        <end position="572"/>
    </location>
</feature>
<dbReference type="CDD" id="cd03244">
    <property type="entry name" value="ABCC_MRP_domain2"/>
    <property type="match status" value="1"/>
</dbReference>
<dbReference type="InterPro" id="IPR027417">
    <property type="entry name" value="P-loop_NTPase"/>
</dbReference>
<organism evidence="12 13">
    <name type="scientific">Tuber borchii</name>
    <name type="common">White truffle</name>
    <dbReference type="NCBI Taxonomy" id="42251"/>
    <lineage>
        <taxon>Eukaryota</taxon>
        <taxon>Fungi</taxon>
        <taxon>Dikarya</taxon>
        <taxon>Ascomycota</taxon>
        <taxon>Pezizomycotina</taxon>
        <taxon>Pezizomycetes</taxon>
        <taxon>Pezizales</taxon>
        <taxon>Tuberaceae</taxon>
        <taxon>Tuber</taxon>
    </lineage>
</organism>
<dbReference type="SUPFAM" id="SSF90123">
    <property type="entry name" value="ABC transporter transmembrane region"/>
    <property type="match status" value="2"/>
</dbReference>
<proteinExistence type="predicted"/>
<dbReference type="STRING" id="42251.A0A2T6ZZ12"/>
<gene>
    <name evidence="12" type="ORF">B9Z19DRAFT_1191671</name>
</gene>
<dbReference type="GO" id="GO:0140359">
    <property type="term" value="F:ABC-type transporter activity"/>
    <property type="evidence" value="ECO:0007669"/>
    <property type="project" value="InterPro"/>
</dbReference>
<dbReference type="SMART" id="SM00382">
    <property type="entry name" value="AAA"/>
    <property type="match status" value="2"/>
</dbReference>
<feature type="transmembrane region" description="Helical" evidence="9">
    <location>
        <begin position="546"/>
        <end position="571"/>
    </location>
</feature>
<reference evidence="12 13" key="1">
    <citation type="submission" date="2017-04" db="EMBL/GenBank/DDBJ databases">
        <title>Draft genome sequence of Tuber borchii Vittad., a whitish edible truffle.</title>
        <authorList>
            <consortium name="DOE Joint Genome Institute"/>
            <person name="Murat C."/>
            <person name="Kuo A."/>
            <person name="Barry K.W."/>
            <person name="Clum A."/>
            <person name="Dockter R.B."/>
            <person name="Fauchery L."/>
            <person name="Iotti M."/>
            <person name="Kohler A."/>
            <person name="Labutti K."/>
            <person name="Lindquist E.A."/>
            <person name="Lipzen A."/>
            <person name="Ohm R.A."/>
            <person name="Wang M."/>
            <person name="Grigoriev I.V."/>
            <person name="Zambonelli A."/>
            <person name="Martin F.M."/>
        </authorList>
    </citation>
    <scope>NUCLEOTIDE SEQUENCE [LARGE SCALE GENOMIC DNA]</scope>
    <source>
        <strain evidence="12 13">Tbo3840</strain>
    </source>
</reference>
<evidence type="ECO:0000256" key="1">
    <source>
        <dbReference type="ARBA" id="ARBA00004141"/>
    </source>
</evidence>
<feature type="compositionally biased region" description="Basic and acidic residues" evidence="8">
    <location>
        <begin position="621"/>
        <end position="652"/>
    </location>
</feature>
<dbReference type="GO" id="GO:0005524">
    <property type="term" value="F:ATP binding"/>
    <property type="evidence" value="ECO:0007669"/>
    <property type="project" value="UniProtKB-KW"/>
</dbReference>
<dbReference type="FunFam" id="1.20.1560.10:FF:000010">
    <property type="entry name" value="Multidrug resistance-associated ABC transporter"/>
    <property type="match status" value="1"/>
</dbReference>
<dbReference type="PROSITE" id="PS50929">
    <property type="entry name" value="ABC_TM1F"/>
    <property type="match status" value="2"/>
</dbReference>
<dbReference type="FunFam" id="3.40.50.300:FF:000565">
    <property type="entry name" value="ABC bile acid transporter"/>
    <property type="match status" value="1"/>
</dbReference>
<keyword evidence="5" id="KW-0067">ATP-binding</keyword>
<feature type="region of interest" description="Disordered" evidence="8">
    <location>
        <begin position="621"/>
        <end position="665"/>
    </location>
</feature>
<dbReference type="PROSITE" id="PS00211">
    <property type="entry name" value="ABC_TRANSPORTER_1"/>
    <property type="match status" value="2"/>
</dbReference>
<dbReference type="OrthoDB" id="6500128at2759"/>
<feature type="transmembrane region" description="Helical" evidence="9">
    <location>
        <begin position="406"/>
        <end position="426"/>
    </location>
</feature>
<dbReference type="EMBL" id="NESQ01000059">
    <property type="protein sequence ID" value="PUU80713.1"/>
    <property type="molecule type" value="Genomic_DNA"/>
</dbReference>
<feature type="compositionally biased region" description="Polar residues" evidence="8">
    <location>
        <begin position="350"/>
        <end position="363"/>
    </location>
</feature>
<keyword evidence="6 9" id="KW-1133">Transmembrane helix</keyword>
<dbReference type="PANTHER" id="PTHR24223">
    <property type="entry name" value="ATP-BINDING CASSETTE SUB-FAMILY C"/>
    <property type="match status" value="1"/>
</dbReference>
<feature type="region of interest" description="Disordered" evidence="8">
    <location>
        <begin position="70"/>
        <end position="94"/>
    </location>
</feature>
<keyword evidence="2" id="KW-0813">Transport</keyword>
<dbReference type="CDD" id="cd03250">
    <property type="entry name" value="ABCC_MRP_domain1"/>
    <property type="match status" value="1"/>
</dbReference>
<keyword evidence="4" id="KW-0547">Nucleotide-binding</keyword>
<accession>A0A2T6ZZ12</accession>
<comment type="subcellular location">
    <subcellularLocation>
        <location evidence="1">Membrane</location>
        <topology evidence="1">Multi-pass membrane protein</topology>
    </subcellularLocation>
</comment>
<dbReference type="CDD" id="cd18597">
    <property type="entry name" value="ABC_6TM_YOR1_D1_like"/>
    <property type="match status" value="1"/>
</dbReference>
<evidence type="ECO:0000256" key="7">
    <source>
        <dbReference type="ARBA" id="ARBA00023136"/>
    </source>
</evidence>
<feature type="transmembrane region" description="Helical" evidence="9">
    <location>
        <begin position="432"/>
        <end position="454"/>
    </location>
</feature>
<dbReference type="InterPro" id="IPR011527">
    <property type="entry name" value="ABC1_TM_dom"/>
</dbReference>
<evidence type="ECO:0000313" key="13">
    <source>
        <dbReference type="Proteomes" id="UP000244722"/>
    </source>
</evidence>
<dbReference type="Pfam" id="PF00005">
    <property type="entry name" value="ABC_tran"/>
    <property type="match status" value="2"/>
</dbReference>
<dbReference type="Gene3D" id="3.40.50.300">
    <property type="entry name" value="P-loop containing nucleotide triphosphate hydrolases"/>
    <property type="match status" value="2"/>
</dbReference>
<dbReference type="PANTHER" id="PTHR24223:SF464">
    <property type="entry name" value="ABC-TYPE TRANSPORTER CICA"/>
    <property type="match status" value="1"/>
</dbReference>
<evidence type="ECO:0000259" key="11">
    <source>
        <dbReference type="PROSITE" id="PS50929"/>
    </source>
</evidence>
<feature type="transmembrane region" description="Helical" evidence="9">
    <location>
        <begin position="1086"/>
        <end position="1103"/>
    </location>
</feature>
<evidence type="ECO:0000256" key="9">
    <source>
        <dbReference type="SAM" id="Phobius"/>
    </source>
</evidence>
<name>A0A2T6ZZ12_TUBBO</name>
<dbReference type="InterPro" id="IPR003439">
    <property type="entry name" value="ABC_transporter-like_ATP-bd"/>
</dbReference>
<dbReference type="GO" id="GO:0016020">
    <property type="term" value="C:membrane"/>
    <property type="evidence" value="ECO:0007669"/>
    <property type="project" value="UniProtKB-SubCell"/>
</dbReference>
<feature type="transmembrane region" description="Helical" evidence="9">
    <location>
        <begin position="507"/>
        <end position="534"/>
    </location>
</feature>
<dbReference type="InterPro" id="IPR036640">
    <property type="entry name" value="ABC1_TM_sf"/>
</dbReference>
<dbReference type="InterPro" id="IPR003593">
    <property type="entry name" value="AAA+_ATPase"/>
</dbReference>
<dbReference type="CDD" id="cd18606">
    <property type="entry name" value="ABC_6TM_YOR1_D2_like"/>
    <property type="match status" value="1"/>
</dbReference>
<dbReference type="Proteomes" id="UP000244722">
    <property type="component" value="Unassembled WGS sequence"/>
</dbReference>
<keyword evidence="3 9" id="KW-0812">Transmembrane</keyword>
<feature type="domain" description="ABC transmembrane type-1" evidence="11">
    <location>
        <begin position="949"/>
        <end position="1224"/>
    </location>
</feature>
<feature type="domain" description="ABC transporter" evidence="10">
    <location>
        <begin position="653"/>
        <end position="875"/>
    </location>
</feature>
<comment type="caution">
    <text evidence="12">The sequence shown here is derived from an EMBL/GenBank/DDBJ whole genome shotgun (WGS) entry which is preliminary data.</text>
</comment>
<dbReference type="PROSITE" id="PS50893">
    <property type="entry name" value="ABC_TRANSPORTER_2"/>
    <property type="match status" value="2"/>
</dbReference>
<feature type="transmembrane region" description="Helical" evidence="9">
    <location>
        <begin position="1173"/>
        <end position="1191"/>
    </location>
</feature>
<feature type="transmembrane region" description="Helical" evidence="9">
    <location>
        <begin position="984"/>
        <end position="1008"/>
    </location>
</feature>
<evidence type="ECO:0000256" key="2">
    <source>
        <dbReference type="ARBA" id="ARBA00022448"/>
    </source>
</evidence>
<dbReference type="InterPro" id="IPR017871">
    <property type="entry name" value="ABC_transporter-like_CS"/>
</dbReference>